<keyword evidence="1" id="KW-1133">Transmembrane helix</keyword>
<dbReference type="Proteomes" id="UP000185478">
    <property type="component" value="Chromosome"/>
</dbReference>
<sequence length="306" mass="33288">MSENDTATANSGRKNLLLVIAAILLALVLVVGLGIKLFGGHDDDTTAAPATTRPDTAIKTSYVKPGKGEKILRELTLDYPNGFDPHQRHFDRQFFDDSQYEIGKYGTDINGDPILMPVGENGEAFGEFKPTDKLDCTVPDEIDVQQQYVHGRVLGVSDQGPTNFEGFVPTGYAKTAVGAVIAASNAGTMAAPYYDPIALEYYKGYIRSKEADKRVELGVRTPVPHGGILPTYAGFKIENCGGDIVTVVGAMKAINPNTREYYYGLIRTPMRWEDGMWLVVVNDQDAKLADQGTVDNLSGFTLVNKV</sequence>
<keyword evidence="4" id="KW-1185">Reference proteome</keyword>
<name>A0A1L7CEG0_9CORY</name>
<accession>A0A1L7CEG0</accession>
<evidence type="ECO:0000259" key="2">
    <source>
        <dbReference type="Pfam" id="PF26526"/>
    </source>
</evidence>
<proteinExistence type="predicted"/>
<evidence type="ECO:0000313" key="3">
    <source>
        <dbReference type="EMBL" id="APT84229.1"/>
    </source>
</evidence>
<dbReference type="OrthoDB" id="4406990at2"/>
<dbReference type="Pfam" id="PF26526">
    <property type="entry name" value="DUF8175"/>
    <property type="match status" value="1"/>
</dbReference>
<dbReference type="KEGG" id="caqu:CAQU_03140"/>
<keyword evidence="1" id="KW-0812">Transmembrane</keyword>
<dbReference type="EMBL" id="CP009245">
    <property type="protein sequence ID" value="APT84229.1"/>
    <property type="molecule type" value="Genomic_DNA"/>
</dbReference>
<evidence type="ECO:0000313" key="4">
    <source>
        <dbReference type="Proteomes" id="UP000185478"/>
    </source>
</evidence>
<feature type="domain" description="DUF8175" evidence="2">
    <location>
        <begin position="134"/>
        <end position="301"/>
    </location>
</feature>
<feature type="transmembrane region" description="Helical" evidence="1">
    <location>
        <begin position="16"/>
        <end position="39"/>
    </location>
</feature>
<keyword evidence="1" id="KW-0472">Membrane</keyword>
<dbReference type="AlphaFoldDB" id="A0A1L7CEG0"/>
<organism evidence="3 4">
    <name type="scientific">Corynebacterium aquilae DSM 44791</name>
    <dbReference type="NCBI Taxonomy" id="1431546"/>
    <lineage>
        <taxon>Bacteria</taxon>
        <taxon>Bacillati</taxon>
        <taxon>Actinomycetota</taxon>
        <taxon>Actinomycetes</taxon>
        <taxon>Mycobacteriales</taxon>
        <taxon>Corynebacteriaceae</taxon>
        <taxon>Corynebacterium</taxon>
    </lineage>
</organism>
<evidence type="ECO:0000256" key="1">
    <source>
        <dbReference type="SAM" id="Phobius"/>
    </source>
</evidence>
<protein>
    <recommendedName>
        <fullName evidence="2">DUF8175 domain-containing protein</fullName>
    </recommendedName>
</protein>
<reference evidence="3 4" key="1">
    <citation type="submission" date="2014-08" db="EMBL/GenBank/DDBJ databases">
        <title>Complete genome sequence of Corynebacterium aquilae S-613T(T) (=DSM 44791(T)), isolated from the choana of a healthy golden eagle.</title>
        <authorList>
            <person name="Ruckert C."/>
            <person name="Albersmeier A."/>
            <person name="Winkler A."/>
            <person name="Kalinowski J."/>
        </authorList>
    </citation>
    <scope>NUCLEOTIDE SEQUENCE [LARGE SCALE GENOMIC DNA]</scope>
    <source>
        <strain evidence="3 4">S-613</strain>
    </source>
</reference>
<dbReference type="InterPro" id="IPR058488">
    <property type="entry name" value="DUF8175"/>
</dbReference>
<gene>
    <name evidence="3" type="ORF">CAQU_03140</name>
</gene>
<dbReference type="RefSeq" id="WP_075725111.1">
    <property type="nucleotide sequence ID" value="NZ_CP009245.1"/>
</dbReference>